<accession>S2W0F3</accession>
<dbReference type="HOGENOM" id="CLU_100236_0_0_11"/>
<name>S2W0F3_9ACTN</name>
<sequence>MSQEKDDKWVVSVHDLSGDGQMREIEDQLPAPQDLGIEMAKVPAGEPLDVNLRLESVSEGVLVTGSVDADIEGTCSRCLKEISWPQNFTVQELVYYPSKDAEEDAFLVADDAINLEPIIREAIVLNLPFSPLCDDDCAGLCPRCGMDLNEFPDHVHEAPIDDRWSALKGLNLEN</sequence>
<dbReference type="PANTHER" id="PTHR34374:SF1">
    <property type="entry name" value="LARGE RIBOSOMAL RNA SUBUNIT ACCUMULATION PROTEIN YCED HOMOLOG 1, CHLOROPLASTIC"/>
    <property type="match status" value="1"/>
</dbReference>
<organism evidence="1 2">
    <name type="scientific">Propionimicrobium lymphophilum ACS-093-V-SCH5</name>
    <dbReference type="NCBI Taxonomy" id="883161"/>
    <lineage>
        <taxon>Bacteria</taxon>
        <taxon>Bacillati</taxon>
        <taxon>Actinomycetota</taxon>
        <taxon>Actinomycetes</taxon>
        <taxon>Propionibacteriales</taxon>
        <taxon>Propionibacteriaceae</taxon>
        <taxon>Propionimicrobium</taxon>
    </lineage>
</organism>
<gene>
    <name evidence="1" type="ORF">HMPREF9306_00739</name>
</gene>
<evidence type="ECO:0000313" key="2">
    <source>
        <dbReference type="Proteomes" id="UP000014417"/>
    </source>
</evidence>
<evidence type="ECO:0008006" key="3">
    <source>
        <dbReference type="Google" id="ProtNLM"/>
    </source>
</evidence>
<reference evidence="1 2" key="1">
    <citation type="submission" date="2013-04" db="EMBL/GenBank/DDBJ databases">
        <title>The Genome Sequence of Propionimicrobium lymphophilum ACS-093-V-SCH5.</title>
        <authorList>
            <consortium name="The Broad Institute Genomics Platform"/>
            <person name="Earl A."/>
            <person name="Ward D."/>
            <person name="Feldgarden M."/>
            <person name="Gevers D."/>
            <person name="Saerens B."/>
            <person name="Vaneechoutte M."/>
            <person name="Walker B."/>
            <person name="Young S."/>
            <person name="Zeng Q."/>
            <person name="Gargeya S."/>
            <person name="Fitzgerald M."/>
            <person name="Haas B."/>
            <person name="Abouelleil A."/>
            <person name="Allen A.W."/>
            <person name="Alvarado L."/>
            <person name="Arachchi H.M."/>
            <person name="Berlin A.M."/>
            <person name="Chapman S.B."/>
            <person name="Gainer-Dewar J."/>
            <person name="Goldberg J."/>
            <person name="Griggs A."/>
            <person name="Gujja S."/>
            <person name="Hansen M."/>
            <person name="Howarth C."/>
            <person name="Imamovic A."/>
            <person name="Ireland A."/>
            <person name="Larimer J."/>
            <person name="McCowan C."/>
            <person name="Murphy C."/>
            <person name="Pearson M."/>
            <person name="Poon T.W."/>
            <person name="Priest M."/>
            <person name="Roberts A."/>
            <person name="Saif S."/>
            <person name="Shea T."/>
            <person name="Sisk P."/>
            <person name="Sykes S."/>
            <person name="Wortman J."/>
            <person name="Nusbaum C."/>
            <person name="Birren B."/>
        </authorList>
    </citation>
    <scope>NUCLEOTIDE SEQUENCE [LARGE SCALE GENOMIC DNA]</scope>
    <source>
        <strain evidence="1 2">ACS-093-V-SCH5</strain>
    </source>
</reference>
<dbReference type="InterPro" id="IPR003772">
    <property type="entry name" value="YceD"/>
</dbReference>
<protein>
    <recommendedName>
        <fullName evidence="3">DUF177 domain-containing protein</fullName>
    </recommendedName>
</protein>
<proteinExistence type="predicted"/>
<dbReference type="PATRIC" id="fig|883161.3.peg.739"/>
<dbReference type="AlphaFoldDB" id="S2W0F3"/>
<comment type="caution">
    <text evidence="1">The sequence shown here is derived from an EMBL/GenBank/DDBJ whole genome shotgun (WGS) entry which is preliminary data.</text>
</comment>
<dbReference type="Proteomes" id="UP000014417">
    <property type="component" value="Unassembled WGS sequence"/>
</dbReference>
<dbReference type="Pfam" id="PF02620">
    <property type="entry name" value="YceD"/>
    <property type="match status" value="1"/>
</dbReference>
<keyword evidence="2" id="KW-1185">Reference proteome</keyword>
<evidence type="ECO:0000313" key="1">
    <source>
        <dbReference type="EMBL" id="EPD33208.1"/>
    </source>
</evidence>
<dbReference type="EMBL" id="AGZR01000005">
    <property type="protein sequence ID" value="EPD33208.1"/>
    <property type="molecule type" value="Genomic_DNA"/>
</dbReference>
<dbReference type="PANTHER" id="PTHR34374">
    <property type="entry name" value="LARGE RIBOSOMAL RNA SUBUNIT ACCUMULATION PROTEIN YCED HOMOLOG 1, CHLOROPLASTIC"/>
    <property type="match status" value="1"/>
</dbReference>
<dbReference type="STRING" id="883161.HMPREF9306_00739"/>